<keyword evidence="6 13" id="KW-0347">Helicase</keyword>
<name>A0A0W8G0F0_9ZZZZ</name>
<dbReference type="NCBIfam" id="TIGR00665">
    <property type="entry name" value="DnaB"/>
    <property type="match status" value="1"/>
</dbReference>
<dbReference type="InterPro" id="IPR007694">
    <property type="entry name" value="DNA_helicase_DnaB-like_C"/>
</dbReference>
<evidence type="ECO:0000256" key="11">
    <source>
        <dbReference type="ARBA" id="ARBA00048954"/>
    </source>
</evidence>
<dbReference type="GO" id="GO:0043139">
    <property type="term" value="F:5'-3' DNA helicase activity"/>
    <property type="evidence" value="ECO:0007669"/>
    <property type="project" value="UniProtKB-EC"/>
</dbReference>
<comment type="similarity">
    <text evidence="1">Belongs to the helicase family. DnaB subfamily.</text>
</comment>
<dbReference type="GO" id="GO:1990077">
    <property type="term" value="C:primosome complex"/>
    <property type="evidence" value="ECO:0007669"/>
    <property type="project" value="UniProtKB-KW"/>
</dbReference>
<reference evidence="13" key="1">
    <citation type="journal article" date="2015" name="Proc. Natl. Acad. Sci. U.S.A.">
        <title>Networks of energetic and metabolic interactions define dynamics in microbial communities.</title>
        <authorList>
            <person name="Embree M."/>
            <person name="Liu J.K."/>
            <person name="Al-Bassam M.M."/>
            <person name="Zengler K."/>
        </authorList>
    </citation>
    <scope>NUCLEOTIDE SEQUENCE</scope>
</reference>
<dbReference type="SUPFAM" id="SSF52540">
    <property type="entry name" value="P-loop containing nucleoside triphosphate hydrolases"/>
    <property type="match status" value="1"/>
</dbReference>
<dbReference type="Pfam" id="PF00772">
    <property type="entry name" value="DnaB"/>
    <property type="match status" value="1"/>
</dbReference>
<dbReference type="PANTHER" id="PTHR30153">
    <property type="entry name" value="REPLICATIVE DNA HELICASE DNAB"/>
    <property type="match status" value="1"/>
</dbReference>
<dbReference type="EMBL" id="LNQE01000428">
    <property type="protein sequence ID" value="KUG26639.1"/>
    <property type="molecule type" value="Genomic_DNA"/>
</dbReference>
<dbReference type="GO" id="GO:0005524">
    <property type="term" value="F:ATP binding"/>
    <property type="evidence" value="ECO:0007669"/>
    <property type="project" value="UniProtKB-KW"/>
</dbReference>
<dbReference type="NCBIfam" id="NF004384">
    <property type="entry name" value="PRK05748.1"/>
    <property type="match status" value="1"/>
</dbReference>
<dbReference type="FunFam" id="1.10.860.10:FF:000001">
    <property type="entry name" value="Replicative DNA helicase"/>
    <property type="match status" value="1"/>
</dbReference>
<evidence type="ECO:0000256" key="5">
    <source>
        <dbReference type="ARBA" id="ARBA00022801"/>
    </source>
</evidence>
<dbReference type="SMART" id="SM00382">
    <property type="entry name" value="AAA"/>
    <property type="match status" value="1"/>
</dbReference>
<evidence type="ECO:0000256" key="7">
    <source>
        <dbReference type="ARBA" id="ARBA00022840"/>
    </source>
</evidence>
<evidence type="ECO:0000256" key="4">
    <source>
        <dbReference type="ARBA" id="ARBA00022741"/>
    </source>
</evidence>
<dbReference type="AlphaFoldDB" id="A0A0W8G0F0"/>
<dbReference type="GO" id="GO:0003677">
    <property type="term" value="F:DNA binding"/>
    <property type="evidence" value="ECO:0007669"/>
    <property type="project" value="UniProtKB-KW"/>
</dbReference>
<feature type="domain" description="SF4 helicase" evidence="12">
    <location>
        <begin position="190"/>
        <end position="459"/>
    </location>
</feature>
<dbReference type="Gene3D" id="3.40.50.300">
    <property type="entry name" value="P-loop containing nucleotide triphosphate hydrolases"/>
    <property type="match status" value="1"/>
</dbReference>
<dbReference type="InterPro" id="IPR007692">
    <property type="entry name" value="DNA_helicase_DnaB"/>
</dbReference>
<comment type="caution">
    <text evidence="13">The sequence shown here is derived from an EMBL/GenBank/DDBJ whole genome shotgun (WGS) entry which is preliminary data.</text>
</comment>
<dbReference type="GO" id="GO:0042802">
    <property type="term" value="F:identical protein binding"/>
    <property type="evidence" value="ECO:0007669"/>
    <property type="project" value="UniProtKB-ARBA"/>
</dbReference>
<protein>
    <recommendedName>
        <fullName evidence="10">DNA 5'-3' helicase</fullName>
        <ecNumber evidence="10">5.6.2.3</ecNumber>
    </recommendedName>
</protein>
<evidence type="ECO:0000256" key="3">
    <source>
        <dbReference type="ARBA" id="ARBA00022705"/>
    </source>
</evidence>
<evidence type="ECO:0000256" key="9">
    <source>
        <dbReference type="ARBA" id="ARBA00023235"/>
    </source>
</evidence>
<organism evidence="13">
    <name type="scientific">hydrocarbon metagenome</name>
    <dbReference type="NCBI Taxonomy" id="938273"/>
    <lineage>
        <taxon>unclassified sequences</taxon>
        <taxon>metagenomes</taxon>
        <taxon>ecological metagenomes</taxon>
    </lineage>
</organism>
<keyword evidence="3" id="KW-0235">DNA replication</keyword>
<evidence type="ECO:0000259" key="12">
    <source>
        <dbReference type="PROSITE" id="PS51199"/>
    </source>
</evidence>
<dbReference type="Pfam" id="PF03796">
    <property type="entry name" value="DnaB_C"/>
    <property type="match status" value="1"/>
</dbReference>
<dbReference type="GO" id="GO:0016787">
    <property type="term" value="F:hydrolase activity"/>
    <property type="evidence" value="ECO:0007669"/>
    <property type="project" value="UniProtKB-KW"/>
</dbReference>
<dbReference type="GO" id="GO:0005829">
    <property type="term" value="C:cytosol"/>
    <property type="evidence" value="ECO:0007669"/>
    <property type="project" value="TreeGrafter"/>
</dbReference>
<proteinExistence type="inferred from homology"/>
<sequence>MSKGNGKNTDLDNLKKYSNQPPAAIDVEKMVLGAMLLEVEAVPKAIEILKPEYFYDKKHAYIFNSILSLYDANEPVDTVTLYEELKKDGKLEEVGGAAYLSKLAEDISSAANIDYHARVILEKWILRKLISTSFEIATDAYQGREDVFDLLDQAEAKIFSISEESTKETFKSMDVAVREALELIESIHNKNISAFSVPSGFYQLDEMLGGFQKSDLIIVAARPSMGKTAFALSLARNAAIEHKVPIAIFSLEMSTIQLATRLISAEARINAHSVRTGKFRAEEGAKISRTVHKLSKAPIYIDDTPALNILELRAKARRLKTEKKIGLVIVDYLQLMSSSFRVESREREISIISRSLKALAKELEIPVIALSQLNRAVEQSSDKRPMLSHLRESGSIEQDADVVLFLYRPEVYFDTAQGEEDIKGLAEVIIGKQRNGPIGEVKLQFIQDYARFENRELFRTEIPETASPPSVSDEDFPI</sequence>
<evidence type="ECO:0000256" key="10">
    <source>
        <dbReference type="ARBA" id="ARBA00044969"/>
    </source>
</evidence>
<accession>A0A0W8G0F0</accession>
<dbReference type="CDD" id="cd00984">
    <property type="entry name" value="DnaB_C"/>
    <property type="match status" value="1"/>
</dbReference>
<dbReference type="GO" id="GO:0006269">
    <property type="term" value="P:DNA replication, synthesis of primer"/>
    <property type="evidence" value="ECO:0007669"/>
    <property type="project" value="UniProtKB-KW"/>
</dbReference>
<comment type="catalytic activity">
    <reaction evidence="11">
        <text>ATP + H2O = ADP + phosphate + H(+)</text>
        <dbReference type="Rhea" id="RHEA:13065"/>
        <dbReference type="ChEBI" id="CHEBI:15377"/>
        <dbReference type="ChEBI" id="CHEBI:15378"/>
        <dbReference type="ChEBI" id="CHEBI:30616"/>
        <dbReference type="ChEBI" id="CHEBI:43474"/>
        <dbReference type="ChEBI" id="CHEBI:456216"/>
        <dbReference type="EC" id="5.6.2.3"/>
    </reaction>
</comment>
<dbReference type="Gene3D" id="1.10.860.10">
    <property type="entry name" value="DNAb Helicase, Chain A"/>
    <property type="match status" value="1"/>
</dbReference>
<dbReference type="PANTHER" id="PTHR30153:SF2">
    <property type="entry name" value="REPLICATIVE DNA HELICASE"/>
    <property type="match status" value="1"/>
</dbReference>
<dbReference type="PROSITE" id="PS51199">
    <property type="entry name" value="SF4_HELICASE"/>
    <property type="match status" value="1"/>
</dbReference>
<keyword evidence="4" id="KW-0547">Nucleotide-binding</keyword>
<evidence type="ECO:0000256" key="8">
    <source>
        <dbReference type="ARBA" id="ARBA00023125"/>
    </source>
</evidence>
<keyword evidence="9" id="KW-0413">Isomerase</keyword>
<dbReference type="InterPro" id="IPR036185">
    <property type="entry name" value="DNA_heli_DnaB-like_N_sf"/>
</dbReference>
<keyword evidence="7" id="KW-0067">ATP-binding</keyword>
<dbReference type="EC" id="5.6.2.3" evidence="10"/>
<dbReference type="FunFam" id="3.40.50.300:FF:000076">
    <property type="entry name" value="Replicative DNA helicase"/>
    <property type="match status" value="1"/>
</dbReference>
<dbReference type="InterPro" id="IPR016136">
    <property type="entry name" value="DNA_helicase_N/primase_C"/>
</dbReference>
<evidence type="ECO:0000256" key="2">
    <source>
        <dbReference type="ARBA" id="ARBA00022515"/>
    </source>
</evidence>
<dbReference type="InterPro" id="IPR027417">
    <property type="entry name" value="P-loop_NTPase"/>
</dbReference>
<keyword evidence="8" id="KW-0238">DNA-binding</keyword>
<dbReference type="InterPro" id="IPR003593">
    <property type="entry name" value="AAA+_ATPase"/>
</dbReference>
<evidence type="ECO:0000313" key="13">
    <source>
        <dbReference type="EMBL" id="KUG26639.1"/>
    </source>
</evidence>
<keyword evidence="5" id="KW-0378">Hydrolase</keyword>
<gene>
    <name evidence="13" type="ORF">ASZ90_003522</name>
</gene>
<evidence type="ECO:0000256" key="1">
    <source>
        <dbReference type="ARBA" id="ARBA00008428"/>
    </source>
</evidence>
<dbReference type="InterPro" id="IPR007693">
    <property type="entry name" value="DNA_helicase_DnaB-like_N"/>
</dbReference>
<evidence type="ECO:0000256" key="6">
    <source>
        <dbReference type="ARBA" id="ARBA00022806"/>
    </source>
</evidence>
<keyword evidence="2" id="KW-0639">Primosome</keyword>
<dbReference type="SUPFAM" id="SSF48024">
    <property type="entry name" value="N-terminal domain of DnaB helicase"/>
    <property type="match status" value="1"/>
</dbReference>